<sequence length="129" mass="13733">MCDAVVGCVVTASRRNCDAASAAENIILINVGVEVDSDRVVFGLAISLPLNLVDELDLVEDDCFGVGAYGDIVKIVSTVVRSRHAGESVVAGTAGIVTVVGWYGPSKMHFLKASPFDLMSMYLKKRDCH</sequence>
<protein>
    <submittedName>
        <fullName evidence="1">Uncharacterized protein</fullName>
    </submittedName>
</protein>
<reference evidence="1" key="1">
    <citation type="journal article" date="2019" name="Sci. Rep.">
        <title>Draft genome of Tanacetum cinerariifolium, the natural source of mosquito coil.</title>
        <authorList>
            <person name="Yamashiro T."/>
            <person name="Shiraishi A."/>
            <person name="Satake H."/>
            <person name="Nakayama K."/>
        </authorList>
    </citation>
    <scope>NUCLEOTIDE SEQUENCE</scope>
</reference>
<evidence type="ECO:0000313" key="1">
    <source>
        <dbReference type="EMBL" id="GEZ89277.1"/>
    </source>
</evidence>
<gene>
    <name evidence="1" type="ORF">Tci_561250</name>
</gene>
<proteinExistence type="predicted"/>
<dbReference type="AlphaFoldDB" id="A0A699IVJ5"/>
<comment type="caution">
    <text evidence="1">The sequence shown here is derived from an EMBL/GenBank/DDBJ whole genome shotgun (WGS) entry which is preliminary data.</text>
</comment>
<accession>A0A699IVJ5</accession>
<organism evidence="1">
    <name type="scientific">Tanacetum cinerariifolium</name>
    <name type="common">Dalmatian daisy</name>
    <name type="synonym">Chrysanthemum cinerariifolium</name>
    <dbReference type="NCBI Taxonomy" id="118510"/>
    <lineage>
        <taxon>Eukaryota</taxon>
        <taxon>Viridiplantae</taxon>
        <taxon>Streptophyta</taxon>
        <taxon>Embryophyta</taxon>
        <taxon>Tracheophyta</taxon>
        <taxon>Spermatophyta</taxon>
        <taxon>Magnoliopsida</taxon>
        <taxon>eudicotyledons</taxon>
        <taxon>Gunneridae</taxon>
        <taxon>Pentapetalae</taxon>
        <taxon>asterids</taxon>
        <taxon>campanulids</taxon>
        <taxon>Asterales</taxon>
        <taxon>Asteraceae</taxon>
        <taxon>Asteroideae</taxon>
        <taxon>Anthemideae</taxon>
        <taxon>Anthemidinae</taxon>
        <taxon>Tanacetum</taxon>
    </lineage>
</organism>
<name>A0A699IVJ5_TANCI</name>
<dbReference type="EMBL" id="BKCJ010338262">
    <property type="protein sequence ID" value="GEZ89277.1"/>
    <property type="molecule type" value="Genomic_DNA"/>
</dbReference>